<dbReference type="InterPro" id="IPR008984">
    <property type="entry name" value="SMAD_FHA_dom_sf"/>
</dbReference>
<feature type="compositionally biased region" description="Pro residues" evidence="2">
    <location>
        <begin position="317"/>
        <end position="328"/>
    </location>
</feature>
<evidence type="ECO:0000256" key="1">
    <source>
        <dbReference type="ARBA" id="ARBA00022553"/>
    </source>
</evidence>
<comment type="caution">
    <text evidence="4">The sequence shown here is derived from an EMBL/GenBank/DDBJ whole genome shotgun (WGS) entry which is preliminary data.</text>
</comment>
<feature type="compositionally biased region" description="Low complexity" evidence="2">
    <location>
        <begin position="329"/>
        <end position="345"/>
    </location>
</feature>
<dbReference type="EMBL" id="RCUW01000005">
    <property type="protein sequence ID" value="RLP69110.1"/>
    <property type="molecule type" value="Genomic_DNA"/>
</dbReference>
<feature type="region of interest" description="Disordered" evidence="2">
    <location>
        <begin position="291"/>
        <end position="345"/>
    </location>
</feature>
<dbReference type="PROSITE" id="PS50006">
    <property type="entry name" value="FHA_DOMAIN"/>
    <property type="match status" value="1"/>
</dbReference>
<feature type="region of interest" description="Disordered" evidence="2">
    <location>
        <begin position="179"/>
        <end position="259"/>
    </location>
</feature>
<evidence type="ECO:0000256" key="2">
    <source>
        <dbReference type="SAM" id="MobiDB-lite"/>
    </source>
</evidence>
<reference evidence="4 5" key="1">
    <citation type="submission" date="2018-10" db="EMBL/GenBank/DDBJ databases">
        <authorList>
            <person name="Li J."/>
        </authorList>
    </citation>
    <scope>NUCLEOTIDE SEQUENCE [LARGE SCALE GENOMIC DNA]</scope>
    <source>
        <strain evidence="4 5">JCM 30549</strain>
    </source>
</reference>
<dbReference type="Pfam" id="PF00498">
    <property type="entry name" value="FHA"/>
    <property type="match status" value="1"/>
</dbReference>
<accession>A0A3L6ZMI4</accession>
<gene>
    <name evidence="4" type="ORF">D9V30_07270</name>
</gene>
<keyword evidence="1" id="KW-0597">Phosphoprotein</keyword>
<dbReference type="CDD" id="cd00060">
    <property type="entry name" value="FHA"/>
    <property type="match status" value="1"/>
</dbReference>
<dbReference type="InterPro" id="IPR000253">
    <property type="entry name" value="FHA_dom"/>
</dbReference>
<dbReference type="Gene3D" id="2.60.200.20">
    <property type="match status" value="1"/>
</dbReference>
<protein>
    <submittedName>
        <fullName evidence="4">FHA domain-containing protein</fullName>
    </submittedName>
</protein>
<sequence>MTAHLSGYYGSRLTPRGGGAGENEGSMTVCEYRPAAPGEWLLVVGAERLVAVRGAGPATAAATAAGIAAATDPASVIDALAPGGIATLLDFVIVLRDERGARLLHRGAGPIWILREAREPELDEAGPLIGWAERRLEPRTHVIGGAASAEDAVGAERAGELLPLGDGVAWASAFAVPVGGETDGDGGGTGRNGDGTDDDGGGANGVGRDGDGGSGGGSPGGGQGARSGAAGQADDGGRRRGPARDGGPGGSSEGIDEDLARTRVEPLTPADGVARVSAIDALAAEAVATAHAGAPVSPPAAEGTAEDSRASAIGPVPADPVPADPVPADPGAADPGAGSPVVDPPVRASLRPALPAALDRIRIGEHDGRTQLATHLRAARGEARRRLVRERPRYALVLPGGARRVVDSAIILGRAPSIPADAGGTPAQLVVVGGDDISRSHVRIAAEGGTVVVTDLHSSNGTRVLADGKPPLSLRAGEATPIISPCRIDLGGGVELRVEAE</sequence>
<dbReference type="AlphaFoldDB" id="A0A3L6ZMI4"/>
<evidence type="ECO:0000313" key="4">
    <source>
        <dbReference type="EMBL" id="RLP69110.1"/>
    </source>
</evidence>
<evidence type="ECO:0000259" key="3">
    <source>
        <dbReference type="PROSITE" id="PS50006"/>
    </source>
</evidence>
<organism evidence="4 5">
    <name type="scientific">Mycetocola reblochoni</name>
    <dbReference type="NCBI Taxonomy" id="331618"/>
    <lineage>
        <taxon>Bacteria</taxon>
        <taxon>Bacillati</taxon>
        <taxon>Actinomycetota</taxon>
        <taxon>Actinomycetes</taxon>
        <taxon>Micrococcales</taxon>
        <taxon>Microbacteriaceae</taxon>
        <taxon>Mycetocola</taxon>
    </lineage>
</organism>
<dbReference type="SUPFAM" id="SSF49879">
    <property type="entry name" value="SMAD/FHA domain"/>
    <property type="match status" value="1"/>
</dbReference>
<feature type="domain" description="FHA" evidence="3">
    <location>
        <begin position="410"/>
        <end position="464"/>
    </location>
</feature>
<name>A0A3L6ZMI4_9MICO</name>
<feature type="compositionally biased region" description="Gly residues" evidence="2">
    <location>
        <begin position="201"/>
        <end position="225"/>
    </location>
</feature>
<dbReference type="Proteomes" id="UP000275395">
    <property type="component" value="Unassembled WGS sequence"/>
</dbReference>
<evidence type="ECO:0000313" key="5">
    <source>
        <dbReference type="Proteomes" id="UP000275395"/>
    </source>
</evidence>
<proteinExistence type="predicted"/>